<gene>
    <name evidence="1" type="ORF">AVEN_185851_1</name>
</gene>
<dbReference type="Proteomes" id="UP000499080">
    <property type="component" value="Unassembled WGS sequence"/>
</dbReference>
<reference evidence="1 2" key="1">
    <citation type="journal article" date="2019" name="Sci. Rep.">
        <title>Orb-weaving spider Araneus ventricosus genome elucidates the spidroin gene catalogue.</title>
        <authorList>
            <person name="Kono N."/>
            <person name="Nakamura H."/>
            <person name="Ohtoshi R."/>
            <person name="Moran D.A.P."/>
            <person name="Shinohara A."/>
            <person name="Yoshida Y."/>
            <person name="Fujiwara M."/>
            <person name="Mori M."/>
            <person name="Tomita M."/>
            <person name="Arakawa K."/>
        </authorList>
    </citation>
    <scope>NUCLEOTIDE SEQUENCE [LARGE SCALE GENOMIC DNA]</scope>
</reference>
<organism evidence="1 2">
    <name type="scientific">Araneus ventricosus</name>
    <name type="common">Orbweaver spider</name>
    <name type="synonym">Epeira ventricosa</name>
    <dbReference type="NCBI Taxonomy" id="182803"/>
    <lineage>
        <taxon>Eukaryota</taxon>
        <taxon>Metazoa</taxon>
        <taxon>Ecdysozoa</taxon>
        <taxon>Arthropoda</taxon>
        <taxon>Chelicerata</taxon>
        <taxon>Arachnida</taxon>
        <taxon>Araneae</taxon>
        <taxon>Araneomorphae</taxon>
        <taxon>Entelegynae</taxon>
        <taxon>Araneoidea</taxon>
        <taxon>Araneidae</taxon>
        <taxon>Araneus</taxon>
    </lineage>
</organism>
<accession>A0A4Y2JJI3</accession>
<proteinExistence type="predicted"/>
<evidence type="ECO:0000313" key="2">
    <source>
        <dbReference type="Proteomes" id="UP000499080"/>
    </source>
</evidence>
<keyword evidence="2" id="KW-1185">Reference proteome</keyword>
<dbReference type="EMBL" id="BGPR01003597">
    <property type="protein sequence ID" value="GBM90114.1"/>
    <property type="molecule type" value="Genomic_DNA"/>
</dbReference>
<dbReference type="AlphaFoldDB" id="A0A4Y2JJI3"/>
<protein>
    <submittedName>
        <fullName evidence="1">Uncharacterized protein</fullName>
    </submittedName>
</protein>
<comment type="caution">
    <text evidence="1">The sequence shown here is derived from an EMBL/GenBank/DDBJ whole genome shotgun (WGS) entry which is preliminary data.</text>
</comment>
<sequence length="191" mass="21930">MSFMASSTGPSVVGLQVKHSATHYIQARTDDRKIYILDLVLLYSAPHAPFDEIVSPNHRRTAPRLISNGSDSRQAIQQPIVHALRSVVSQLGNFDTSDWTVENYHSFVIRNRDLNCFRDVIHQNRHVRKRIIVRTRLSVLARVVIFRKSVARLLSKGNKRRKLKLKGRAKGVRILSYKRAEDLRNYFSISG</sequence>
<name>A0A4Y2JJI3_ARAVE</name>
<evidence type="ECO:0000313" key="1">
    <source>
        <dbReference type="EMBL" id="GBM90114.1"/>
    </source>
</evidence>